<keyword evidence="5 6" id="KW-0472">Membrane</keyword>
<dbReference type="InterPro" id="IPR005598">
    <property type="entry name" value="ATP_synth_I"/>
</dbReference>
<keyword evidence="4 6" id="KW-1133">Transmembrane helix</keyword>
<evidence type="ECO:0000256" key="3">
    <source>
        <dbReference type="ARBA" id="ARBA00022692"/>
    </source>
</evidence>
<dbReference type="STRING" id="1484693.RS694_01740"/>
<dbReference type="Pfam" id="PF03899">
    <property type="entry name" value="ATP-synt_I"/>
    <property type="match status" value="1"/>
</dbReference>
<evidence type="ECO:0000256" key="5">
    <source>
        <dbReference type="ARBA" id="ARBA00023136"/>
    </source>
</evidence>
<evidence type="ECO:0000256" key="2">
    <source>
        <dbReference type="ARBA" id="ARBA00022475"/>
    </source>
</evidence>
<dbReference type="KEGG" id="rsb:RS694_01740"/>
<evidence type="ECO:0000256" key="4">
    <source>
        <dbReference type="ARBA" id="ARBA00022989"/>
    </source>
</evidence>
<protein>
    <submittedName>
        <fullName evidence="7">ATP synthase subunit I</fullName>
    </submittedName>
</protein>
<dbReference type="AlphaFoldDB" id="A0A1P8K5Y8"/>
<keyword evidence="3 6" id="KW-0812">Transmembrane</keyword>
<accession>A0A1P8K5Y8</accession>
<dbReference type="RefSeq" id="WP_029708175.1">
    <property type="nucleotide sequence ID" value="NZ_CP019239.1"/>
</dbReference>
<proteinExistence type="predicted"/>
<gene>
    <name evidence="7" type="ORF">RS694_01740</name>
</gene>
<evidence type="ECO:0000256" key="1">
    <source>
        <dbReference type="ARBA" id="ARBA00004651"/>
    </source>
</evidence>
<sequence>MTIAPIPYQSTDAENPDGVFDAEFKPLTAEEARQWRSAHPAISPWWVIVWQLVAGAVLALVAGLWGGKVVGVSAAYGALAVVFPAALMARGLQRQRPVTQPGAAMLGFMIWESVKVALTVALLLVAPKVVSPLNWLALVAGFVVTMKVYWVAAWLHSRRRSLNGSN</sequence>
<dbReference type="EMBL" id="CP019239">
    <property type="protein sequence ID" value="APW41396.1"/>
    <property type="molecule type" value="Genomic_DNA"/>
</dbReference>
<feature type="transmembrane region" description="Helical" evidence="6">
    <location>
        <begin position="104"/>
        <end position="127"/>
    </location>
</feature>
<evidence type="ECO:0000256" key="6">
    <source>
        <dbReference type="SAM" id="Phobius"/>
    </source>
</evidence>
<feature type="transmembrane region" description="Helical" evidence="6">
    <location>
        <begin position="133"/>
        <end position="155"/>
    </location>
</feature>
<feature type="transmembrane region" description="Helical" evidence="6">
    <location>
        <begin position="73"/>
        <end position="92"/>
    </location>
</feature>
<evidence type="ECO:0000313" key="7">
    <source>
        <dbReference type="EMBL" id="APW41396.1"/>
    </source>
</evidence>
<organism evidence="7 8">
    <name type="scientific">Rhodoferax saidenbachensis</name>
    <dbReference type="NCBI Taxonomy" id="1484693"/>
    <lineage>
        <taxon>Bacteria</taxon>
        <taxon>Pseudomonadati</taxon>
        <taxon>Pseudomonadota</taxon>
        <taxon>Betaproteobacteria</taxon>
        <taxon>Burkholderiales</taxon>
        <taxon>Comamonadaceae</taxon>
        <taxon>Rhodoferax</taxon>
    </lineage>
</organism>
<keyword evidence="2" id="KW-1003">Cell membrane</keyword>
<dbReference type="eggNOG" id="COG3312">
    <property type="taxonomic scope" value="Bacteria"/>
</dbReference>
<evidence type="ECO:0000313" key="8">
    <source>
        <dbReference type="Proteomes" id="UP000186110"/>
    </source>
</evidence>
<dbReference type="Proteomes" id="UP000186110">
    <property type="component" value="Chromosome"/>
</dbReference>
<keyword evidence="8" id="KW-1185">Reference proteome</keyword>
<feature type="transmembrane region" description="Helical" evidence="6">
    <location>
        <begin position="45"/>
        <end position="67"/>
    </location>
</feature>
<name>A0A1P8K5Y8_9BURK</name>
<comment type="subcellular location">
    <subcellularLocation>
        <location evidence="1">Cell membrane</location>
        <topology evidence="1">Multi-pass membrane protein</topology>
    </subcellularLocation>
</comment>
<reference evidence="7 8" key="1">
    <citation type="submission" date="2017-01" db="EMBL/GenBank/DDBJ databases">
        <authorList>
            <person name="Mah S.A."/>
            <person name="Swanson W.J."/>
            <person name="Moy G.W."/>
            <person name="Vacquier V.D."/>
        </authorList>
    </citation>
    <scope>NUCLEOTIDE SEQUENCE [LARGE SCALE GENOMIC DNA]</scope>
    <source>
        <strain evidence="7 8">DSM 22694</strain>
    </source>
</reference>
<dbReference type="GO" id="GO:0005886">
    <property type="term" value="C:plasma membrane"/>
    <property type="evidence" value="ECO:0007669"/>
    <property type="project" value="UniProtKB-SubCell"/>
</dbReference>